<keyword evidence="1" id="KW-0472">Membrane</keyword>
<accession>A0ABT9S1M7</accession>
<dbReference type="PANTHER" id="PTHR38043">
    <property type="entry name" value="PROTEIN HEMX"/>
    <property type="match status" value="1"/>
</dbReference>
<keyword evidence="2" id="KW-0808">Transferase</keyword>
<keyword evidence="1" id="KW-0812">Transmembrane</keyword>
<dbReference type="InterPro" id="IPR007470">
    <property type="entry name" value="HemX"/>
</dbReference>
<feature type="transmembrane region" description="Helical" evidence="1">
    <location>
        <begin position="41"/>
        <end position="65"/>
    </location>
</feature>
<sequence>MSAAPPNEDAVPNPASISASISAPPTTLPAVVPPSQAAALLLSRIGIGLLALLVLIALVMTLVLWQKVNGMQEQLARQSADALAQSLEARTLARQAADTVRDVGGRVALTETRVAEVALQRVQLEELMQSLSRSRDENLVVDIDSTLRTALQQAQATGNVEPLLAALKASDLRITRAAQPRLAPLQRAMQRDIDRLRSGANSDGADALQKIDELLRGVDDMPPLNHVTAMRGTGASTWQGEAVPTDAPWWQRWLVSIGNEARSLVRVGRIERPEAVLQTPDQTFFLRENLKLKLLNARLALLSRQVDTARSELATVSAAINRYFDPASRRVQSAATLLQQLQLQVRTTEPVRIDETLAALATAAAGR</sequence>
<organism evidence="2 3">
    <name type="scientific">Variovorax ginsengisoli</name>
    <dbReference type="NCBI Taxonomy" id="363844"/>
    <lineage>
        <taxon>Bacteria</taxon>
        <taxon>Pseudomonadati</taxon>
        <taxon>Pseudomonadota</taxon>
        <taxon>Betaproteobacteria</taxon>
        <taxon>Burkholderiales</taxon>
        <taxon>Comamonadaceae</taxon>
        <taxon>Variovorax</taxon>
    </lineage>
</organism>
<gene>
    <name evidence="2" type="ORF">J2W36_000016</name>
</gene>
<name>A0ABT9S1M7_9BURK</name>
<comment type="caution">
    <text evidence="2">The sequence shown here is derived from an EMBL/GenBank/DDBJ whole genome shotgun (WGS) entry which is preliminary data.</text>
</comment>
<dbReference type="PANTHER" id="PTHR38043:SF1">
    <property type="entry name" value="PROTEIN HEMX"/>
    <property type="match status" value="1"/>
</dbReference>
<evidence type="ECO:0000313" key="2">
    <source>
        <dbReference type="EMBL" id="MDP9897783.1"/>
    </source>
</evidence>
<reference evidence="2 3" key="1">
    <citation type="submission" date="2023-07" db="EMBL/GenBank/DDBJ databases">
        <title>Sorghum-associated microbial communities from plants grown in Nebraska, USA.</title>
        <authorList>
            <person name="Schachtman D."/>
        </authorList>
    </citation>
    <scope>NUCLEOTIDE SEQUENCE [LARGE SCALE GENOMIC DNA]</scope>
    <source>
        <strain evidence="2 3">DS1607</strain>
    </source>
</reference>
<dbReference type="EMBL" id="JAUSRO010000001">
    <property type="protein sequence ID" value="MDP9897783.1"/>
    <property type="molecule type" value="Genomic_DNA"/>
</dbReference>
<protein>
    <submittedName>
        <fullName evidence="2">Uroporphyrin-3 C-methyltransferase</fullName>
        <ecNumber evidence="2">2.1.1.107</ecNumber>
    </submittedName>
</protein>
<dbReference type="Pfam" id="PF04375">
    <property type="entry name" value="HemX"/>
    <property type="match status" value="1"/>
</dbReference>
<keyword evidence="2" id="KW-0489">Methyltransferase</keyword>
<dbReference type="GO" id="GO:0004851">
    <property type="term" value="F:uroporphyrin-III C-methyltransferase activity"/>
    <property type="evidence" value="ECO:0007669"/>
    <property type="project" value="UniProtKB-EC"/>
</dbReference>
<evidence type="ECO:0000256" key="1">
    <source>
        <dbReference type="SAM" id="Phobius"/>
    </source>
</evidence>
<dbReference type="GO" id="GO:0032259">
    <property type="term" value="P:methylation"/>
    <property type="evidence" value="ECO:0007669"/>
    <property type="project" value="UniProtKB-KW"/>
</dbReference>
<dbReference type="Proteomes" id="UP001226867">
    <property type="component" value="Unassembled WGS sequence"/>
</dbReference>
<keyword evidence="3" id="KW-1185">Reference proteome</keyword>
<evidence type="ECO:0000313" key="3">
    <source>
        <dbReference type="Proteomes" id="UP001226867"/>
    </source>
</evidence>
<dbReference type="RefSeq" id="WP_307687613.1">
    <property type="nucleotide sequence ID" value="NZ_JAUSRO010000001.1"/>
</dbReference>
<dbReference type="EC" id="2.1.1.107" evidence="2"/>
<proteinExistence type="predicted"/>
<keyword evidence="1" id="KW-1133">Transmembrane helix</keyword>